<dbReference type="Proteomes" id="UP000193925">
    <property type="component" value="Chromosome AFERRI"/>
</dbReference>
<dbReference type="EMBL" id="LT841305">
    <property type="protein sequence ID" value="SMH66042.1"/>
    <property type="molecule type" value="Genomic_DNA"/>
</dbReference>
<name>A0ABY1MT60_9PROT</name>
<evidence type="ECO:0000313" key="1">
    <source>
        <dbReference type="EMBL" id="SMH66042.1"/>
    </source>
</evidence>
<keyword evidence="2" id="KW-1185">Reference proteome</keyword>
<gene>
    <name evidence="1" type="ORF">AFERRI_20831</name>
</gene>
<reference evidence="1 2" key="1">
    <citation type="submission" date="2017-03" db="EMBL/GenBank/DDBJ databases">
        <authorList>
            <person name="Regsiter A."/>
            <person name="William W."/>
        </authorList>
    </citation>
    <scope>NUCLEOTIDE SEQUENCE [LARGE SCALE GENOMIC DNA]</scope>
    <source>
        <strain evidence="1">PRJEB5721</strain>
    </source>
</reference>
<evidence type="ECO:0000313" key="2">
    <source>
        <dbReference type="Proteomes" id="UP000193925"/>
    </source>
</evidence>
<protein>
    <submittedName>
        <fullName evidence="1">Uncharacterized protein</fullName>
    </submittedName>
</protein>
<sequence>MFHLNRRPVGRDLIHRLSLSDIKLTGIKAPPQDGVSAEGPRMLGQWFQGIIPGLSNHFEIAGLLPTKDSADTTKEIAHNVMGSDTSAVDRSDDTYHTHAGAANVDGGDKDRILFWGHAVSLFDGGGLESIYRSQRTLMRPLCWTGHQPATWLAIRSGPFLCC</sequence>
<organism evidence="1 2">
    <name type="scientific">Acidithiobacillus ferrivorans</name>
    <dbReference type="NCBI Taxonomy" id="160808"/>
    <lineage>
        <taxon>Bacteria</taxon>
        <taxon>Pseudomonadati</taxon>
        <taxon>Pseudomonadota</taxon>
        <taxon>Acidithiobacillia</taxon>
        <taxon>Acidithiobacillales</taxon>
        <taxon>Acidithiobacillaceae</taxon>
        <taxon>Acidithiobacillus</taxon>
    </lineage>
</organism>
<accession>A0ABY1MT60</accession>
<proteinExistence type="predicted"/>